<protein>
    <recommendedName>
        <fullName evidence="1">Protein DA1-like domain-containing protein</fullName>
    </recommendedName>
</protein>
<dbReference type="Proteomes" id="UP000489600">
    <property type="component" value="Unassembled WGS sequence"/>
</dbReference>
<comment type="caution">
    <text evidence="2">The sequence shown here is derived from an EMBL/GenBank/DDBJ whole genome shotgun (WGS) entry which is preliminary data.</text>
</comment>
<dbReference type="AlphaFoldDB" id="A0A565CX54"/>
<proteinExistence type="predicted"/>
<reference evidence="2" key="1">
    <citation type="submission" date="2019-07" db="EMBL/GenBank/DDBJ databases">
        <authorList>
            <person name="Dittberner H."/>
        </authorList>
    </citation>
    <scope>NUCLEOTIDE SEQUENCE [LARGE SCALE GENOMIC DNA]</scope>
</reference>
<gene>
    <name evidence="2" type="ORF">ANE_LOCUS28763</name>
</gene>
<dbReference type="InterPro" id="IPR045218">
    <property type="entry name" value="DA1-like"/>
</dbReference>
<evidence type="ECO:0000259" key="1">
    <source>
        <dbReference type="Pfam" id="PF12315"/>
    </source>
</evidence>
<name>A0A565CX54_9BRAS</name>
<dbReference type="EMBL" id="CABITT030000008">
    <property type="protein sequence ID" value="VVB18319.1"/>
    <property type="molecule type" value="Genomic_DNA"/>
</dbReference>
<sequence>MGPNNKLIDMETESQMVSGCEVTAILIIYGLPRLLTGYLLAHEMMHAWLRLNGFKNLKLELEEGLCQKGDDWSDFEKKLLEFCIHQIKEDDSPVYGDGFRQVYKMVSNHVNYKDTLKDIVSISKTTIPASKI</sequence>
<organism evidence="2 3">
    <name type="scientific">Arabis nemorensis</name>
    <dbReference type="NCBI Taxonomy" id="586526"/>
    <lineage>
        <taxon>Eukaryota</taxon>
        <taxon>Viridiplantae</taxon>
        <taxon>Streptophyta</taxon>
        <taxon>Embryophyta</taxon>
        <taxon>Tracheophyta</taxon>
        <taxon>Spermatophyta</taxon>
        <taxon>Magnoliopsida</taxon>
        <taxon>eudicotyledons</taxon>
        <taxon>Gunneridae</taxon>
        <taxon>Pentapetalae</taxon>
        <taxon>rosids</taxon>
        <taxon>malvids</taxon>
        <taxon>Brassicales</taxon>
        <taxon>Brassicaceae</taxon>
        <taxon>Arabideae</taxon>
        <taxon>Arabis</taxon>
    </lineage>
</organism>
<dbReference type="OrthoDB" id="1093219at2759"/>
<dbReference type="PANTHER" id="PTHR24209:SF32">
    <property type="entry name" value="PROTEIN DA1-RELATED 3"/>
    <property type="match status" value="1"/>
</dbReference>
<evidence type="ECO:0000313" key="2">
    <source>
        <dbReference type="EMBL" id="VVB18319.1"/>
    </source>
</evidence>
<dbReference type="GO" id="GO:0043130">
    <property type="term" value="F:ubiquitin binding"/>
    <property type="evidence" value="ECO:0007669"/>
    <property type="project" value="TreeGrafter"/>
</dbReference>
<feature type="domain" description="Protein DA1-like" evidence="1">
    <location>
        <begin position="1"/>
        <end position="67"/>
    </location>
</feature>
<keyword evidence="3" id="KW-1185">Reference proteome</keyword>
<dbReference type="InterPro" id="IPR022087">
    <property type="entry name" value="DA1-like_dom"/>
</dbReference>
<dbReference type="Pfam" id="PF12315">
    <property type="entry name" value="DA1-like"/>
    <property type="match status" value="2"/>
</dbReference>
<dbReference type="PANTHER" id="PTHR24209">
    <property type="entry name" value="PROTEIN DA1-RELATED 2"/>
    <property type="match status" value="1"/>
</dbReference>
<feature type="domain" description="Protein DA1-like" evidence="1">
    <location>
        <begin position="69"/>
        <end position="120"/>
    </location>
</feature>
<evidence type="ECO:0000313" key="3">
    <source>
        <dbReference type="Proteomes" id="UP000489600"/>
    </source>
</evidence>
<accession>A0A565CX54</accession>